<dbReference type="Pfam" id="PF04773">
    <property type="entry name" value="FecR"/>
    <property type="match status" value="1"/>
</dbReference>
<proteinExistence type="predicted"/>
<dbReference type="RefSeq" id="WP_186978123.1">
    <property type="nucleotide sequence ID" value="NZ_JACOOH010000009.1"/>
</dbReference>
<keyword evidence="5" id="KW-1185">Reference proteome</keyword>
<evidence type="ECO:0000313" key="4">
    <source>
        <dbReference type="EMBL" id="MBC5623101.1"/>
    </source>
</evidence>
<dbReference type="EMBL" id="JACOOH010000009">
    <property type="protein sequence ID" value="MBC5623101.1"/>
    <property type="molecule type" value="Genomic_DNA"/>
</dbReference>
<dbReference type="Pfam" id="PF16344">
    <property type="entry name" value="FecR_C"/>
    <property type="match status" value="1"/>
</dbReference>
<evidence type="ECO:0000259" key="2">
    <source>
        <dbReference type="Pfam" id="PF04773"/>
    </source>
</evidence>
<comment type="caution">
    <text evidence="4">The sequence shown here is derived from an EMBL/GenBank/DDBJ whole genome shotgun (WGS) entry which is preliminary data.</text>
</comment>
<protein>
    <submittedName>
        <fullName evidence="4">DUF4974 domain-containing protein</fullName>
    </submittedName>
</protein>
<dbReference type="Proteomes" id="UP000646484">
    <property type="component" value="Unassembled WGS sequence"/>
</dbReference>
<keyword evidence="1" id="KW-0812">Transmembrane</keyword>
<dbReference type="InterPro" id="IPR012373">
    <property type="entry name" value="Ferrdict_sens_TM"/>
</dbReference>
<dbReference type="PANTHER" id="PTHR30273">
    <property type="entry name" value="PERIPLASMIC SIGNAL SENSOR AND SIGMA FACTOR ACTIVATOR FECR-RELATED"/>
    <property type="match status" value="1"/>
</dbReference>
<dbReference type="Gene3D" id="3.55.50.30">
    <property type="match status" value="1"/>
</dbReference>
<evidence type="ECO:0000313" key="5">
    <source>
        <dbReference type="Proteomes" id="UP000646484"/>
    </source>
</evidence>
<dbReference type="InterPro" id="IPR006860">
    <property type="entry name" value="FecR"/>
</dbReference>
<dbReference type="PANTHER" id="PTHR30273:SF2">
    <property type="entry name" value="PROTEIN FECR"/>
    <property type="match status" value="1"/>
</dbReference>
<evidence type="ECO:0000256" key="1">
    <source>
        <dbReference type="SAM" id="Phobius"/>
    </source>
</evidence>
<accession>A0ABR7D571</accession>
<gene>
    <name evidence="4" type="ORF">H8S64_18570</name>
</gene>
<organism evidence="4 5">
    <name type="scientific">Butyricimonas hominis</name>
    <dbReference type="NCBI Taxonomy" id="2763032"/>
    <lineage>
        <taxon>Bacteria</taxon>
        <taxon>Pseudomonadati</taxon>
        <taxon>Bacteroidota</taxon>
        <taxon>Bacteroidia</taxon>
        <taxon>Bacteroidales</taxon>
        <taxon>Odoribacteraceae</taxon>
        <taxon>Butyricimonas</taxon>
    </lineage>
</organism>
<feature type="domain" description="FecR protein" evidence="2">
    <location>
        <begin position="178"/>
        <end position="271"/>
    </location>
</feature>
<sequence>MDNSNYRIVELIQRYFAEDLDAAEREELEKWLATHPEDREMFEKIREGKALEAREVAWDKMDRVKALRQFEKKVGYRKRSLIAHVMKYAAVIMIPLLGVLAWNLMREVKQVNLPVSLAIVPGASKAVLILEDGEEVALESMEGDRLDISQSGVRVQSMGSGIVYSDTVKKRSGKSFNRLNTPRGGEYNVILADGTRVYLNAASSLKYPVVFDEKERTVYLSGEAYFDVAKDVKRPFYVITDVTKLEVYGTSFNVNTRYGNGVQTVLVSGSIGVEGRMIKRVYRVEPSELIEFSSDGEFVKREKVDVDPYVAWRYGQFMFENESLEHIMNTLSLWYDVDVFYSNESVKKHRFTGHMKKYEDIDTILDAISKIMGVTFIIKDKTITVME</sequence>
<name>A0ABR7D571_9BACT</name>
<keyword evidence="1" id="KW-1133">Transmembrane helix</keyword>
<dbReference type="Gene3D" id="2.60.120.1440">
    <property type="match status" value="1"/>
</dbReference>
<feature type="domain" description="Protein FecR C-terminal" evidence="3">
    <location>
        <begin position="316"/>
        <end position="385"/>
    </location>
</feature>
<reference evidence="4 5" key="1">
    <citation type="submission" date="2020-08" db="EMBL/GenBank/DDBJ databases">
        <title>Genome public.</title>
        <authorList>
            <person name="Liu C."/>
            <person name="Sun Q."/>
        </authorList>
    </citation>
    <scope>NUCLEOTIDE SEQUENCE [LARGE SCALE GENOMIC DNA]</scope>
    <source>
        <strain evidence="4 5">NSJ-56</strain>
    </source>
</reference>
<keyword evidence="1" id="KW-0472">Membrane</keyword>
<evidence type="ECO:0000259" key="3">
    <source>
        <dbReference type="Pfam" id="PF16344"/>
    </source>
</evidence>
<dbReference type="InterPro" id="IPR032508">
    <property type="entry name" value="FecR_C"/>
</dbReference>
<feature type="transmembrane region" description="Helical" evidence="1">
    <location>
        <begin position="85"/>
        <end position="105"/>
    </location>
</feature>